<accession>A0A0K2UAU3</accession>
<feature type="compositionally biased region" description="Low complexity" evidence="1">
    <location>
        <begin position="111"/>
        <end position="146"/>
    </location>
</feature>
<sequence>SSEDVCPSQSLPKSHFGTLKLKVQEIQAQIDIFKSNGSSHNNSNSGSSNSLFFRGPPPPRPTNGGTQHPNTPAQGYEFMLPPNLIQSSESNTQHKPLYPMQSFPTSGFLGQQQQYSSPSSQEDSVSPRSLSPSGNNKNISNFYNNSQSSPTKPQIVLGSSSSSTGTLSPCSSNSLPPGGSTSVAAPTRPQVLKIPTSNS</sequence>
<organism evidence="2">
    <name type="scientific">Lepeophtheirus salmonis</name>
    <name type="common">Salmon louse</name>
    <name type="synonym">Caligus salmonis</name>
    <dbReference type="NCBI Taxonomy" id="72036"/>
    <lineage>
        <taxon>Eukaryota</taxon>
        <taxon>Metazoa</taxon>
        <taxon>Ecdysozoa</taxon>
        <taxon>Arthropoda</taxon>
        <taxon>Crustacea</taxon>
        <taxon>Multicrustacea</taxon>
        <taxon>Hexanauplia</taxon>
        <taxon>Copepoda</taxon>
        <taxon>Siphonostomatoida</taxon>
        <taxon>Caligidae</taxon>
        <taxon>Lepeophtheirus</taxon>
    </lineage>
</organism>
<dbReference type="AlphaFoldDB" id="A0A0K2UAU3"/>
<feature type="non-terminal residue" evidence="2">
    <location>
        <position position="1"/>
    </location>
</feature>
<evidence type="ECO:0000256" key="1">
    <source>
        <dbReference type="SAM" id="MobiDB-lite"/>
    </source>
</evidence>
<name>A0A0K2UAU3_LEPSM</name>
<protein>
    <submittedName>
        <fullName evidence="2">Uncharacterized protein</fullName>
    </submittedName>
</protein>
<proteinExistence type="predicted"/>
<feature type="compositionally biased region" description="Low complexity" evidence="1">
    <location>
        <begin position="157"/>
        <end position="174"/>
    </location>
</feature>
<feature type="compositionally biased region" description="Polar residues" evidence="1">
    <location>
        <begin position="84"/>
        <end position="94"/>
    </location>
</feature>
<feature type="region of interest" description="Disordered" evidence="1">
    <location>
        <begin position="34"/>
        <end position="199"/>
    </location>
</feature>
<dbReference type="EMBL" id="HACA01017844">
    <property type="protein sequence ID" value="CDW35205.1"/>
    <property type="molecule type" value="Transcribed_RNA"/>
</dbReference>
<evidence type="ECO:0000313" key="2">
    <source>
        <dbReference type="EMBL" id="CDW35205.1"/>
    </source>
</evidence>
<feature type="compositionally biased region" description="Low complexity" evidence="1">
    <location>
        <begin position="35"/>
        <end position="50"/>
    </location>
</feature>
<feature type="non-terminal residue" evidence="2">
    <location>
        <position position="199"/>
    </location>
</feature>
<dbReference type="OrthoDB" id="10057795at2759"/>
<reference evidence="2" key="1">
    <citation type="submission" date="2014-05" db="EMBL/GenBank/DDBJ databases">
        <authorList>
            <person name="Chronopoulou M."/>
        </authorList>
    </citation>
    <scope>NUCLEOTIDE SEQUENCE</scope>
    <source>
        <tissue evidence="2">Whole organism</tissue>
    </source>
</reference>